<dbReference type="Proteomes" id="UP001232156">
    <property type="component" value="Unassembled WGS sequence"/>
</dbReference>
<sequence length="170" mass="18646">MPEFSSSAAPPAPPLQVAEWLNTPAPLALAALRGRVVVLHAFQMLCPGCLSHGLPQAERVHRVFRNEGVSVIGLHTVFEHHDVMGPDALRVFMHEYRWSFPVGIDQPAQGTGLPRTMQAYHLDGTPSLVLIDRRGHIRLQHLGHIDDLRLGGLIGRLLAEPLPPPDHSEG</sequence>
<comment type="caution">
    <text evidence="2">The sequence shown here is derived from an EMBL/GenBank/DDBJ whole genome shotgun (WGS) entry which is preliminary data.</text>
</comment>
<organism evidence="2 3">
    <name type="scientific">Yanghanlia caeni</name>
    <dbReference type="NCBI Taxonomy" id="3064283"/>
    <lineage>
        <taxon>Bacteria</taxon>
        <taxon>Pseudomonadati</taxon>
        <taxon>Pseudomonadota</taxon>
        <taxon>Betaproteobacteria</taxon>
        <taxon>Burkholderiales</taxon>
        <taxon>Alcaligenaceae</taxon>
        <taxon>Yanghanlia</taxon>
    </lineage>
</organism>
<dbReference type="PANTHER" id="PTHR42852">
    <property type="entry name" value="THIOL:DISULFIDE INTERCHANGE PROTEIN DSBE"/>
    <property type="match status" value="1"/>
</dbReference>
<dbReference type="InterPro" id="IPR050553">
    <property type="entry name" value="Thioredoxin_ResA/DsbE_sf"/>
</dbReference>
<dbReference type="Gene3D" id="3.40.30.10">
    <property type="entry name" value="Glutaredoxin"/>
    <property type="match status" value="1"/>
</dbReference>
<feature type="domain" description="Alkyl hydroperoxide reductase subunit C/ Thiol specific antioxidant" evidence="1">
    <location>
        <begin position="25"/>
        <end position="138"/>
    </location>
</feature>
<dbReference type="PANTHER" id="PTHR42852:SF13">
    <property type="entry name" value="PROTEIN DIPZ"/>
    <property type="match status" value="1"/>
</dbReference>
<dbReference type="RefSeq" id="WP_347287666.1">
    <property type="nucleotide sequence ID" value="NZ_JAUZQE010000056.1"/>
</dbReference>
<accession>A0ABU1D9J4</accession>
<keyword evidence="3" id="KW-1185">Reference proteome</keyword>
<gene>
    <name evidence="2" type="ORF">Q8947_14180</name>
</gene>
<dbReference type="EMBL" id="JAUZQE010000056">
    <property type="protein sequence ID" value="MDR4127124.1"/>
    <property type="molecule type" value="Genomic_DNA"/>
</dbReference>
<dbReference type="SUPFAM" id="SSF52833">
    <property type="entry name" value="Thioredoxin-like"/>
    <property type="match status" value="1"/>
</dbReference>
<dbReference type="InterPro" id="IPR036249">
    <property type="entry name" value="Thioredoxin-like_sf"/>
</dbReference>
<evidence type="ECO:0000259" key="1">
    <source>
        <dbReference type="Pfam" id="PF00578"/>
    </source>
</evidence>
<name>A0ABU1D9J4_9BURK</name>
<dbReference type="Pfam" id="PF00578">
    <property type="entry name" value="AhpC-TSA"/>
    <property type="match status" value="1"/>
</dbReference>
<dbReference type="InterPro" id="IPR000866">
    <property type="entry name" value="AhpC/TSA"/>
</dbReference>
<proteinExistence type="predicted"/>
<reference evidence="2 3" key="1">
    <citation type="submission" date="2023-08" db="EMBL/GenBank/DDBJ databases">
        <title>Alcaligenaceae gen. nov., a novel taxon isolated from the sludge of Yixing Pesticide Factory.</title>
        <authorList>
            <person name="Ruan L."/>
        </authorList>
    </citation>
    <scope>NUCLEOTIDE SEQUENCE [LARGE SCALE GENOMIC DNA]</scope>
    <source>
        <strain evidence="2 3">LG-2</strain>
    </source>
</reference>
<evidence type="ECO:0000313" key="2">
    <source>
        <dbReference type="EMBL" id="MDR4127124.1"/>
    </source>
</evidence>
<protein>
    <submittedName>
        <fullName evidence="2">Redoxin domain-containing protein</fullName>
    </submittedName>
</protein>
<evidence type="ECO:0000313" key="3">
    <source>
        <dbReference type="Proteomes" id="UP001232156"/>
    </source>
</evidence>